<keyword evidence="1" id="KW-1185">Reference proteome</keyword>
<evidence type="ECO:0000313" key="1">
    <source>
        <dbReference type="Proteomes" id="UP000079169"/>
    </source>
</evidence>
<dbReference type="AlphaFoldDB" id="A0A3Q0J6V6"/>
<evidence type="ECO:0000313" key="2">
    <source>
        <dbReference type="RefSeq" id="XP_026684207.1"/>
    </source>
</evidence>
<reference evidence="2" key="1">
    <citation type="submission" date="2025-08" db="UniProtKB">
        <authorList>
            <consortium name="RefSeq"/>
        </authorList>
    </citation>
    <scope>IDENTIFICATION</scope>
</reference>
<dbReference type="Gene3D" id="2.40.50.90">
    <property type="match status" value="1"/>
</dbReference>
<dbReference type="Proteomes" id="UP000079169">
    <property type="component" value="Unplaced"/>
</dbReference>
<dbReference type="SUPFAM" id="SSF50199">
    <property type="entry name" value="Staphylococcal nuclease"/>
    <property type="match status" value="1"/>
</dbReference>
<dbReference type="PaxDb" id="121845-A0A3Q0J6V6"/>
<proteinExistence type="predicted"/>
<dbReference type="KEGG" id="dci:103515829"/>
<protein>
    <submittedName>
        <fullName evidence="2">Staphylococcal nuclease domain-containing protein 1-like</fullName>
    </submittedName>
</protein>
<gene>
    <name evidence="2" type="primary">LOC103515829</name>
</gene>
<accession>A0A3Q0J6V6</accession>
<dbReference type="STRING" id="121845.A0A3Q0J6V6"/>
<organism evidence="1 2">
    <name type="scientific">Diaphorina citri</name>
    <name type="common">Asian citrus psyllid</name>
    <dbReference type="NCBI Taxonomy" id="121845"/>
    <lineage>
        <taxon>Eukaryota</taxon>
        <taxon>Metazoa</taxon>
        <taxon>Ecdysozoa</taxon>
        <taxon>Arthropoda</taxon>
        <taxon>Hexapoda</taxon>
        <taxon>Insecta</taxon>
        <taxon>Pterygota</taxon>
        <taxon>Neoptera</taxon>
        <taxon>Paraneoptera</taxon>
        <taxon>Hemiptera</taxon>
        <taxon>Sternorrhyncha</taxon>
        <taxon>Psylloidea</taxon>
        <taxon>Psyllidae</taxon>
        <taxon>Diaphorininae</taxon>
        <taxon>Diaphorina</taxon>
    </lineage>
</organism>
<name>A0A3Q0J6V6_DIACI</name>
<sequence>MHLFADDRKCIVRENEEYGREVRQYLEERILQRDVNVIIESVQNEKNRIMNATLIHEFHISFLRIGLFFVLQKERAAVVLEIINGDGLVIKYVGDTKEEKVFLSSIKPPRPDGAAAGGGGEGKAPVVRSKPLYDVPWLYEAREFLRTRLIGKKVMVSEDYAQDARDKFPEKKCVSVFVGQE</sequence>
<dbReference type="RefSeq" id="XP_026684207.1">
    <property type="nucleotide sequence ID" value="XM_026828406.1"/>
</dbReference>
<dbReference type="GeneID" id="103515829"/>
<dbReference type="InterPro" id="IPR035437">
    <property type="entry name" value="SNase_OB-fold_sf"/>
</dbReference>